<dbReference type="RefSeq" id="WP_147825010.1">
    <property type="nucleotide sequence ID" value="NZ_BAAARG010000001.1"/>
</dbReference>
<evidence type="ECO:0000256" key="1">
    <source>
        <dbReference type="ARBA" id="ARBA00008710"/>
    </source>
</evidence>
<dbReference type="PANTHER" id="PTHR39428">
    <property type="entry name" value="F420H(2)-DEPENDENT QUINONE REDUCTASE RV1261C"/>
    <property type="match status" value="1"/>
</dbReference>
<evidence type="ECO:0000313" key="4">
    <source>
        <dbReference type="Proteomes" id="UP000321196"/>
    </source>
</evidence>
<dbReference type="PANTHER" id="PTHR39428:SF3">
    <property type="entry name" value="DEAZAFLAVIN-DEPENDENT NITROREDUCTASE"/>
    <property type="match status" value="1"/>
</dbReference>
<comment type="similarity">
    <text evidence="1">Belongs to the F420H(2)-dependent quinone reductase family.</text>
</comment>
<sequence>MPLTGTYQPGTSDWARAQAEAFESSGGTQRGDFDGMPIIVLTTVGAKSGALRKTPLMRVEHDGSYAVIASLGGAPKNPSWYHNIRANPHVELQDGGDKADYLARELSGAEREEWWARACEAFPPYAGYQRKTDRVIPVVLLERMTPAMNDES</sequence>
<gene>
    <name evidence="3" type="ORF">FVP60_04375</name>
</gene>
<dbReference type="Proteomes" id="UP000321196">
    <property type="component" value="Unassembled WGS sequence"/>
</dbReference>
<dbReference type="NCBIfam" id="TIGR00026">
    <property type="entry name" value="hi_GC_TIGR00026"/>
    <property type="match status" value="1"/>
</dbReference>
<dbReference type="Pfam" id="PF04075">
    <property type="entry name" value="F420H2_quin_red"/>
    <property type="match status" value="1"/>
</dbReference>
<dbReference type="SUPFAM" id="SSF50475">
    <property type="entry name" value="FMN-binding split barrel"/>
    <property type="match status" value="1"/>
</dbReference>
<dbReference type="EMBL" id="VRSW01000001">
    <property type="protein sequence ID" value="TXK06201.1"/>
    <property type="molecule type" value="Genomic_DNA"/>
</dbReference>
<comment type="caution">
    <text evidence="3">The sequence shown here is derived from an EMBL/GenBank/DDBJ whole genome shotgun (WGS) entry which is preliminary data.</text>
</comment>
<dbReference type="InterPro" id="IPR012349">
    <property type="entry name" value="Split_barrel_FMN-bd"/>
</dbReference>
<dbReference type="GO" id="GO:0070967">
    <property type="term" value="F:coenzyme F420 binding"/>
    <property type="evidence" value="ECO:0007669"/>
    <property type="project" value="TreeGrafter"/>
</dbReference>
<keyword evidence="4" id="KW-1185">Reference proteome</keyword>
<organism evidence="3 4">
    <name type="scientific">Microbacterium mitrae</name>
    <dbReference type="NCBI Taxonomy" id="664640"/>
    <lineage>
        <taxon>Bacteria</taxon>
        <taxon>Bacillati</taxon>
        <taxon>Actinomycetota</taxon>
        <taxon>Actinomycetes</taxon>
        <taxon>Micrococcales</taxon>
        <taxon>Microbacteriaceae</taxon>
        <taxon>Microbacterium</taxon>
    </lineage>
</organism>
<dbReference type="AlphaFoldDB" id="A0A5C8HT59"/>
<dbReference type="Gene3D" id="2.30.110.10">
    <property type="entry name" value="Electron Transport, Fmn-binding Protein, Chain A"/>
    <property type="match status" value="1"/>
</dbReference>
<dbReference type="GO" id="GO:0016491">
    <property type="term" value="F:oxidoreductase activity"/>
    <property type="evidence" value="ECO:0007669"/>
    <property type="project" value="InterPro"/>
</dbReference>
<protein>
    <submittedName>
        <fullName evidence="3">Nitroreductase family deazaflavin-dependent oxidoreductase</fullName>
    </submittedName>
</protein>
<proteinExistence type="inferred from homology"/>
<reference evidence="3 4" key="1">
    <citation type="submission" date="2019-08" db="EMBL/GenBank/DDBJ databases">
        <authorList>
            <person name="Dong K."/>
        </authorList>
    </citation>
    <scope>NUCLEOTIDE SEQUENCE [LARGE SCALE GENOMIC DNA]</scope>
    <source>
        <strain evidence="3 4">M4-8</strain>
    </source>
</reference>
<dbReference type="OrthoDB" id="8225825at2"/>
<evidence type="ECO:0000256" key="2">
    <source>
        <dbReference type="ARBA" id="ARBA00049106"/>
    </source>
</evidence>
<dbReference type="GO" id="GO:0005886">
    <property type="term" value="C:plasma membrane"/>
    <property type="evidence" value="ECO:0007669"/>
    <property type="project" value="TreeGrafter"/>
</dbReference>
<comment type="catalytic activity">
    <reaction evidence="2">
        <text>oxidized coenzyme F420-(gamma-L-Glu)(n) + a quinol + H(+) = reduced coenzyme F420-(gamma-L-Glu)(n) + a quinone</text>
        <dbReference type="Rhea" id="RHEA:39663"/>
        <dbReference type="Rhea" id="RHEA-COMP:12939"/>
        <dbReference type="Rhea" id="RHEA-COMP:14378"/>
        <dbReference type="ChEBI" id="CHEBI:15378"/>
        <dbReference type="ChEBI" id="CHEBI:24646"/>
        <dbReference type="ChEBI" id="CHEBI:132124"/>
        <dbReference type="ChEBI" id="CHEBI:133980"/>
        <dbReference type="ChEBI" id="CHEBI:139511"/>
    </reaction>
</comment>
<evidence type="ECO:0000313" key="3">
    <source>
        <dbReference type="EMBL" id="TXK06201.1"/>
    </source>
</evidence>
<dbReference type="InterPro" id="IPR004378">
    <property type="entry name" value="F420H2_quin_Rdtase"/>
</dbReference>
<name>A0A5C8HT59_9MICO</name>
<accession>A0A5C8HT59</accession>